<dbReference type="PANTHER" id="PTHR42737">
    <property type="entry name" value="GLUTATHIONE REDUCTASE"/>
    <property type="match status" value="1"/>
</dbReference>
<keyword evidence="6" id="KW-1015">Disulfide bond</keyword>
<comment type="caution">
    <text evidence="11">The sequence shown here is derived from an EMBL/GenBank/DDBJ whole genome shotgun (WGS) entry which is preliminary data.</text>
</comment>
<keyword evidence="5 8" id="KW-0560">Oxidoreductase</keyword>
<dbReference type="PANTHER" id="PTHR42737:SF2">
    <property type="entry name" value="GLUTATHIONE REDUCTASE"/>
    <property type="match status" value="1"/>
</dbReference>
<dbReference type="EMBL" id="BAQD01000015">
    <property type="protein sequence ID" value="GBQ06913.1"/>
    <property type="molecule type" value="Genomic_DNA"/>
</dbReference>
<protein>
    <submittedName>
        <fullName evidence="11">Glutathione reductase</fullName>
    </submittedName>
</protein>
<dbReference type="PRINTS" id="PR00411">
    <property type="entry name" value="PNDRDTASEI"/>
</dbReference>
<gene>
    <name evidence="11" type="ORF">AA15669_1145</name>
</gene>
<name>A0ABQ0NZH9_9PROT</name>
<dbReference type="InterPro" id="IPR012999">
    <property type="entry name" value="Pyr_OxRdtase_I_AS"/>
</dbReference>
<dbReference type="SUPFAM" id="SSF51905">
    <property type="entry name" value="FAD/NAD(P)-binding domain"/>
    <property type="match status" value="1"/>
</dbReference>
<dbReference type="InterPro" id="IPR036188">
    <property type="entry name" value="FAD/NAD-bd_sf"/>
</dbReference>
<dbReference type="InterPro" id="IPR016156">
    <property type="entry name" value="FAD/NAD-linked_Rdtase_dimer_sf"/>
</dbReference>
<evidence type="ECO:0000259" key="10">
    <source>
        <dbReference type="Pfam" id="PF07992"/>
    </source>
</evidence>
<dbReference type="Proteomes" id="UP001062901">
    <property type="component" value="Unassembled WGS sequence"/>
</dbReference>
<dbReference type="Gene3D" id="3.50.50.60">
    <property type="entry name" value="FAD/NAD(P)-binding domain"/>
    <property type="match status" value="2"/>
</dbReference>
<reference evidence="11" key="1">
    <citation type="submission" date="2013-04" db="EMBL/GenBank/DDBJ databases">
        <title>The genome sequencing project of 58 acetic acid bacteria.</title>
        <authorList>
            <person name="Okamoto-Kainuma A."/>
            <person name="Ishikawa M."/>
            <person name="Umino S."/>
            <person name="Koizumi Y."/>
            <person name="Shiwa Y."/>
            <person name="Yoshikawa H."/>
            <person name="Matsutani M."/>
            <person name="Matsushita K."/>
        </authorList>
    </citation>
    <scope>NUCLEOTIDE SEQUENCE</scope>
    <source>
        <strain evidence="11">DSM 15669</strain>
    </source>
</reference>
<feature type="domain" description="Pyridine nucleotide-disulphide oxidoreductase dimerisation" evidence="9">
    <location>
        <begin position="345"/>
        <end position="452"/>
    </location>
</feature>
<evidence type="ECO:0000256" key="5">
    <source>
        <dbReference type="ARBA" id="ARBA00023002"/>
    </source>
</evidence>
<keyword evidence="4 8" id="KW-0274">FAD</keyword>
<evidence type="ECO:0000256" key="1">
    <source>
        <dbReference type="ARBA" id="ARBA00001974"/>
    </source>
</evidence>
<evidence type="ECO:0000256" key="2">
    <source>
        <dbReference type="ARBA" id="ARBA00007532"/>
    </source>
</evidence>
<accession>A0ABQ0NZH9</accession>
<dbReference type="InterPro" id="IPR001100">
    <property type="entry name" value="Pyr_nuc-diS_OxRdtase"/>
</dbReference>
<dbReference type="InterPro" id="IPR046952">
    <property type="entry name" value="GSHR/TRXR-like"/>
</dbReference>
<dbReference type="PROSITE" id="PS00076">
    <property type="entry name" value="PYRIDINE_REDOX_1"/>
    <property type="match status" value="1"/>
</dbReference>
<sequence>MMTQDVDLFVIGAGSGGVRCARIAAQHGARVAVAERRHWGGTCVNLGCVPKKLMVYAAETGRTLDDAPSYGWEVTKPAHNWSRFIEAKDAEIKRLNGIYVSMLEKAGVTLYTGDARLIDAHTVEVGPSALAPEAPVQRIKAKRIVLATGSVPIKLDIPGADYAITSDEAFHLPERPHRVAVIGSGYIGVEFAGIFAGLGSTVELIYRQPSPLRGFDHDVRDHMRELIDLNGITQHPNSSPVRIEKHEDALRVVLDNGTTLEVDAVMMATGRRPSVDALGLENAGVAVENGHVVVNAQSETNVPSIYAIGDIIDQYNLTPTAISEGHLLAERLFAPQGRSWSFDTTPKAVFFAAPIGSVGMSEEEAVRDHDVTVYLSRFTAMKQSLPKRPGKILMKLVVDRQTDVVLGAHMVGPDAPEIIQMLAVIVTAKLTKKQLDQTISLHPSSAEEFVTMRTPTRHVARGETVAGTSAPR</sequence>
<organism evidence="11 12">
    <name type="scientific">Saccharibacter floricola DSM 15669</name>
    <dbReference type="NCBI Taxonomy" id="1123227"/>
    <lineage>
        <taxon>Bacteria</taxon>
        <taxon>Pseudomonadati</taxon>
        <taxon>Pseudomonadota</taxon>
        <taxon>Alphaproteobacteria</taxon>
        <taxon>Acetobacterales</taxon>
        <taxon>Acetobacteraceae</taxon>
        <taxon>Saccharibacter</taxon>
    </lineage>
</organism>
<evidence type="ECO:0000313" key="11">
    <source>
        <dbReference type="EMBL" id="GBQ06913.1"/>
    </source>
</evidence>
<evidence type="ECO:0000313" key="12">
    <source>
        <dbReference type="Proteomes" id="UP001062901"/>
    </source>
</evidence>
<evidence type="ECO:0000256" key="7">
    <source>
        <dbReference type="ARBA" id="ARBA00023284"/>
    </source>
</evidence>
<dbReference type="PIRSF" id="PIRSF000350">
    <property type="entry name" value="Mercury_reductase_MerA"/>
    <property type="match status" value="1"/>
</dbReference>
<dbReference type="Gene3D" id="3.30.390.30">
    <property type="match status" value="1"/>
</dbReference>
<dbReference type="NCBIfam" id="NF004776">
    <property type="entry name" value="PRK06116.1"/>
    <property type="match status" value="1"/>
</dbReference>
<dbReference type="Pfam" id="PF07992">
    <property type="entry name" value="Pyr_redox_2"/>
    <property type="match status" value="1"/>
</dbReference>
<keyword evidence="12" id="KW-1185">Reference proteome</keyword>
<evidence type="ECO:0000256" key="4">
    <source>
        <dbReference type="ARBA" id="ARBA00022827"/>
    </source>
</evidence>
<dbReference type="InterPro" id="IPR004099">
    <property type="entry name" value="Pyr_nucl-diS_OxRdtase_dimer"/>
</dbReference>
<evidence type="ECO:0000256" key="3">
    <source>
        <dbReference type="ARBA" id="ARBA00022630"/>
    </source>
</evidence>
<keyword evidence="7 8" id="KW-0676">Redox-active center</keyword>
<comment type="similarity">
    <text evidence="2 8">Belongs to the class-I pyridine nucleotide-disulfide oxidoreductase family.</text>
</comment>
<keyword evidence="3 8" id="KW-0285">Flavoprotein</keyword>
<feature type="domain" description="FAD/NAD(P)-binding" evidence="10">
    <location>
        <begin position="7"/>
        <end position="325"/>
    </location>
</feature>
<dbReference type="InterPro" id="IPR023753">
    <property type="entry name" value="FAD/NAD-binding_dom"/>
</dbReference>
<dbReference type="Pfam" id="PF02852">
    <property type="entry name" value="Pyr_redox_dim"/>
    <property type="match status" value="1"/>
</dbReference>
<dbReference type="SUPFAM" id="SSF55424">
    <property type="entry name" value="FAD/NAD-linked reductases, dimerisation (C-terminal) domain"/>
    <property type="match status" value="1"/>
</dbReference>
<evidence type="ECO:0000256" key="6">
    <source>
        <dbReference type="ARBA" id="ARBA00023157"/>
    </source>
</evidence>
<evidence type="ECO:0000256" key="8">
    <source>
        <dbReference type="RuleBase" id="RU003691"/>
    </source>
</evidence>
<comment type="cofactor">
    <cofactor evidence="1">
        <name>FAD</name>
        <dbReference type="ChEBI" id="CHEBI:57692"/>
    </cofactor>
</comment>
<proteinExistence type="inferred from homology"/>
<dbReference type="PRINTS" id="PR00368">
    <property type="entry name" value="FADPNR"/>
</dbReference>
<evidence type="ECO:0000259" key="9">
    <source>
        <dbReference type="Pfam" id="PF02852"/>
    </source>
</evidence>